<keyword evidence="10" id="KW-0418">Kinase</keyword>
<dbReference type="AlphaFoldDB" id="A0A317T8Q0"/>
<comment type="caution">
    <text evidence="10">The sequence shown here is derived from an EMBL/GenBank/DDBJ whole genome shotgun (WGS) entry which is preliminary data.</text>
</comment>
<dbReference type="InterPro" id="IPR001789">
    <property type="entry name" value="Sig_transdc_resp-reg_receiver"/>
</dbReference>
<dbReference type="EMBL" id="PDNZ01000005">
    <property type="protein sequence ID" value="PWW81811.1"/>
    <property type="molecule type" value="Genomic_DNA"/>
</dbReference>
<keyword evidence="6" id="KW-0472">Membrane</keyword>
<keyword evidence="10" id="KW-0808">Transferase</keyword>
<evidence type="ECO:0000256" key="4">
    <source>
        <dbReference type="PROSITE-ProRule" id="PRU00110"/>
    </source>
</evidence>
<dbReference type="SMART" id="SM00387">
    <property type="entry name" value="HATPase_c"/>
    <property type="match status" value="1"/>
</dbReference>
<dbReference type="PRINTS" id="PR00344">
    <property type="entry name" value="BCTRLSENSOR"/>
</dbReference>
<feature type="modified residue" description="4-aspartylphosphate" evidence="5">
    <location>
        <position position="503"/>
    </location>
</feature>
<accession>A0A317T8Q0</accession>
<dbReference type="PROSITE" id="PS50110">
    <property type="entry name" value="RESPONSE_REGULATORY"/>
    <property type="match status" value="2"/>
</dbReference>
<feature type="domain" description="HPt" evidence="9">
    <location>
        <begin position="734"/>
        <end position="825"/>
    </location>
</feature>
<name>A0A317T8Q0_9CHLB</name>
<dbReference type="Gene3D" id="1.10.287.130">
    <property type="match status" value="1"/>
</dbReference>
<dbReference type="PANTHER" id="PTHR43547:SF2">
    <property type="entry name" value="HYBRID SIGNAL TRANSDUCTION HISTIDINE KINASE C"/>
    <property type="match status" value="1"/>
</dbReference>
<dbReference type="SMART" id="SM00448">
    <property type="entry name" value="REC"/>
    <property type="match status" value="2"/>
</dbReference>
<reference evidence="11" key="1">
    <citation type="submission" date="2017-10" db="EMBL/GenBank/DDBJ databases">
        <authorList>
            <person name="Gaisin V.A."/>
            <person name="Rysina M.S."/>
            <person name="Grouzdev D.S."/>
        </authorList>
    </citation>
    <scope>NUCLEOTIDE SEQUENCE [LARGE SCALE GENOMIC DNA]</scope>
    <source>
        <strain evidence="11">V1</strain>
    </source>
</reference>
<dbReference type="InterPro" id="IPR003594">
    <property type="entry name" value="HATPase_dom"/>
</dbReference>
<dbReference type="OrthoDB" id="593752at2"/>
<evidence type="ECO:0000259" key="8">
    <source>
        <dbReference type="PROSITE" id="PS50110"/>
    </source>
</evidence>
<dbReference type="EC" id="2.7.13.3" evidence="2"/>
<dbReference type="CDD" id="cd00075">
    <property type="entry name" value="HATPase"/>
    <property type="match status" value="1"/>
</dbReference>
<protein>
    <recommendedName>
        <fullName evidence="2">histidine kinase</fullName>
        <ecNumber evidence="2">2.7.13.3</ecNumber>
    </recommendedName>
</protein>
<dbReference type="InterPro" id="IPR004358">
    <property type="entry name" value="Sig_transdc_His_kin-like_C"/>
</dbReference>
<feature type="modified residue" description="Phosphohistidine" evidence="4">
    <location>
        <position position="773"/>
    </location>
</feature>
<feature type="modified residue" description="4-aspartylphosphate" evidence="5">
    <location>
        <position position="639"/>
    </location>
</feature>
<evidence type="ECO:0000256" key="2">
    <source>
        <dbReference type="ARBA" id="ARBA00012438"/>
    </source>
</evidence>
<gene>
    <name evidence="10" type="ORF">CR164_08295</name>
</gene>
<dbReference type="SUPFAM" id="SSF47226">
    <property type="entry name" value="Histidine-containing phosphotransfer domain, HPT domain"/>
    <property type="match status" value="1"/>
</dbReference>
<dbReference type="Pfam" id="PF02518">
    <property type="entry name" value="HATPase_c"/>
    <property type="match status" value="1"/>
</dbReference>
<dbReference type="Proteomes" id="UP000246278">
    <property type="component" value="Unassembled WGS sequence"/>
</dbReference>
<keyword evidence="6" id="KW-0812">Transmembrane</keyword>
<dbReference type="InterPro" id="IPR008207">
    <property type="entry name" value="Sig_transdc_His_kin_Hpt_dom"/>
</dbReference>
<dbReference type="SUPFAM" id="SSF47384">
    <property type="entry name" value="Homodimeric domain of signal transducing histidine kinase"/>
    <property type="match status" value="1"/>
</dbReference>
<dbReference type="Pfam" id="PF00072">
    <property type="entry name" value="Response_reg"/>
    <property type="match status" value="2"/>
</dbReference>
<feature type="transmembrane region" description="Helical" evidence="6">
    <location>
        <begin position="90"/>
        <end position="111"/>
    </location>
</feature>
<dbReference type="Gene3D" id="3.30.565.10">
    <property type="entry name" value="Histidine kinase-like ATPase, C-terminal domain"/>
    <property type="match status" value="1"/>
</dbReference>
<dbReference type="Gene3D" id="3.40.50.2300">
    <property type="match status" value="2"/>
</dbReference>
<dbReference type="InterPro" id="IPR036890">
    <property type="entry name" value="HATPase_C_sf"/>
</dbReference>
<sequence>MVFKHTPISNLLKKSFDFFRKDYERNEFTIDISRYVGFWAHPLYYLIWTAILPQPYESPLLRFASAITFIPLFFYKSYPSSFKPWINLYWYLWLTLTLPIVFTFLTLMNNLSGMWLVCETMMILVFIIFVPNYFLMTFLMVFGISVAYAGFVFSTGTHLVLTTEVIEYMLPIPMAILLALLFSYTTKRGAMAQEKNRALQSLAGSIAHEMRNPLGQIRHCLTSIKKLLPPFHTEQLTQSIKKASLNRLYQNVAHGQMAVKRGIQVIDMVLGEIREKPITTDSYTYLSASRITRKALDEYGYDSDSERNRIHFDTRESFIFHIDETLFLFVLFNLLKNALYYFRNHADSKIQIRLKTGTEYNYLLFRDTGPGIAKEDLPHIFDSFHTKGKQEGTGLGLAYCKRIMKAFGGNITCDSEKGKYTEFTLAFPVVSNNDLARHNNDVIANALPDFRGKRLLIVDDEPLYRMTLKKYLLPLEVALDEAANGFEAMVYAAENRYDLIIMDLNMPQMNGYETAERLRCGEAGAEAVTTPIIAHSTEPAYIAGAMSEKAGMQALLAKPCSQAELINALHEALMTGTHKSLKNNLIESSRVLLVDDSALNRKLLAMNLTDTGLKVALAENGAEGWNMLQTLEFDLLITDIRMPEMDGLELTRLLRTSKNHRLRRLPIIGLSGAEEEKETAKAVGMDEFRLKTENPDLLLASIEKLLSSSPFKQPIDCTLPPFNLAPSPESMGLSAADIEDLFKTFLDEFQDIETSMYKALAEQNIEYLRAQAHKLKGNAALFGAEPLRQTAETLEESCRSNQTDELEKQVTDLLIALSALSKHAF</sequence>
<feature type="transmembrane region" description="Helical" evidence="6">
    <location>
        <begin position="168"/>
        <end position="185"/>
    </location>
</feature>
<dbReference type="CDD" id="cd00088">
    <property type="entry name" value="HPT"/>
    <property type="match status" value="1"/>
</dbReference>
<evidence type="ECO:0000259" key="9">
    <source>
        <dbReference type="PROSITE" id="PS50894"/>
    </source>
</evidence>
<dbReference type="PROSITE" id="PS50894">
    <property type="entry name" value="HPT"/>
    <property type="match status" value="1"/>
</dbReference>
<evidence type="ECO:0000256" key="6">
    <source>
        <dbReference type="SAM" id="Phobius"/>
    </source>
</evidence>
<keyword evidence="3 5" id="KW-0597">Phosphoprotein</keyword>
<dbReference type="Pfam" id="PF01627">
    <property type="entry name" value="Hpt"/>
    <property type="match status" value="1"/>
</dbReference>
<dbReference type="SUPFAM" id="SSF52172">
    <property type="entry name" value="CheY-like"/>
    <property type="match status" value="2"/>
</dbReference>
<keyword evidence="11" id="KW-1185">Reference proteome</keyword>
<dbReference type="InterPro" id="IPR036097">
    <property type="entry name" value="HisK_dim/P_sf"/>
</dbReference>
<evidence type="ECO:0000259" key="7">
    <source>
        <dbReference type="PROSITE" id="PS50109"/>
    </source>
</evidence>
<dbReference type="PANTHER" id="PTHR43547">
    <property type="entry name" value="TWO-COMPONENT HISTIDINE KINASE"/>
    <property type="match status" value="1"/>
</dbReference>
<comment type="catalytic activity">
    <reaction evidence="1">
        <text>ATP + protein L-histidine = ADP + protein N-phospho-L-histidine.</text>
        <dbReference type="EC" id="2.7.13.3"/>
    </reaction>
</comment>
<evidence type="ECO:0000313" key="10">
    <source>
        <dbReference type="EMBL" id="PWW81811.1"/>
    </source>
</evidence>
<feature type="domain" description="Response regulatory" evidence="8">
    <location>
        <begin position="590"/>
        <end position="706"/>
    </location>
</feature>
<dbReference type="PROSITE" id="PS50109">
    <property type="entry name" value="HIS_KIN"/>
    <property type="match status" value="1"/>
</dbReference>
<dbReference type="Gene3D" id="1.20.120.160">
    <property type="entry name" value="HPT domain"/>
    <property type="match status" value="1"/>
</dbReference>
<dbReference type="InterPro" id="IPR005467">
    <property type="entry name" value="His_kinase_dom"/>
</dbReference>
<dbReference type="GO" id="GO:0000155">
    <property type="term" value="F:phosphorelay sensor kinase activity"/>
    <property type="evidence" value="ECO:0007669"/>
    <property type="project" value="InterPro"/>
</dbReference>
<dbReference type="CDD" id="cd17546">
    <property type="entry name" value="REC_hyHK_CKI1_RcsC-like"/>
    <property type="match status" value="2"/>
</dbReference>
<feature type="domain" description="Histidine kinase" evidence="7">
    <location>
        <begin position="205"/>
        <end position="431"/>
    </location>
</feature>
<evidence type="ECO:0000313" key="11">
    <source>
        <dbReference type="Proteomes" id="UP000246278"/>
    </source>
</evidence>
<feature type="domain" description="Response regulatory" evidence="8">
    <location>
        <begin position="454"/>
        <end position="573"/>
    </location>
</feature>
<dbReference type="SUPFAM" id="SSF55874">
    <property type="entry name" value="ATPase domain of HSP90 chaperone/DNA topoisomerase II/histidine kinase"/>
    <property type="match status" value="1"/>
</dbReference>
<organism evidence="10 11">
    <name type="scientific">Prosthecochloris marina</name>
    <dbReference type="NCBI Taxonomy" id="2017681"/>
    <lineage>
        <taxon>Bacteria</taxon>
        <taxon>Pseudomonadati</taxon>
        <taxon>Chlorobiota</taxon>
        <taxon>Chlorobiia</taxon>
        <taxon>Chlorobiales</taxon>
        <taxon>Chlorobiaceae</taxon>
        <taxon>Prosthecochloris</taxon>
    </lineage>
</organism>
<dbReference type="InterPro" id="IPR011006">
    <property type="entry name" value="CheY-like_superfamily"/>
</dbReference>
<evidence type="ECO:0000256" key="5">
    <source>
        <dbReference type="PROSITE-ProRule" id="PRU00169"/>
    </source>
</evidence>
<feature type="transmembrane region" description="Helical" evidence="6">
    <location>
        <begin position="32"/>
        <end position="53"/>
    </location>
</feature>
<evidence type="ECO:0000256" key="3">
    <source>
        <dbReference type="ARBA" id="ARBA00022553"/>
    </source>
</evidence>
<proteinExistence type="predicted"/>
<keyword evidence="6" id="KW-1133">Transmembrane helix</keyword>
<evidence type="ECO:0000256" key="1">
    <source>
        <dbReference type="ARBA" id="ARBA00000085"/>
    </source>
</evidence>
<dbReference type="RefSeq" id="WP_110023458.1">
    <property type="nucleotide sequence ID" value="NZ_PDNZ01000005.1"/>
</dbReference>
<dbReference type="InterPro" id="IPR036641">
    <property type="entry name" value="HPT_dom_sf"/>
</dbReference>
<feature type="transmembrane region" description="Helical" evidence="6">
    <location>
        <begin position="123"/>
        <end position="148"/>
    </location>
</feature>